<dbReference type="Gene3D" id="3.30.230.10">
    <property type="match status" value="1"/>
</dbReference>
<dbReference type="InterPro" id="IPR020568">
    <property type="entry name" value="Ribosomal_Su5_D2-typ_SF"/>
</dbReference>
<dbReference type="SUPFAM" id="SSF54211">
    <property type="entry name" value="Ribosomal protein S5 domain 2-like"/>
    <property type="match status" value="1"/>
</dbReference>
<dbReference type="InterPro" id="IPR005517">
    <property type="entry name" value="Transl_elong_EFG/EF2_IV"/>
</dbReference>
<dbReference type="Gene3D" id="2.40.30.10">
    <property type="entry name" value="Translation factors"/>
    <property type="match status" value="1"/>
</dbReference>
<comment type="subcellular location">
    <subcellularLocation>
        <location evidence="1">Nucleus</location>
    </subcellularLocation>
    <subcellularLocation>
        <location evidence="2">Plastid</location>
        <location evidence="2">Chloroplast</location>
    </subcellularLocation>
</comment>
<keyword evidence="14" id="KW-1185">Reference proteome</keyword>
<dbReference type="eggNOG" id="KOG0468">
    <property type="taxonomic scope" value="Eukaryota"/>
</dbReference>
<dbReference type="OMA" id="YIFRPIR"/>
<dbReference type="GeneID" id="17294187"/>
<dbReference type="InterPro" id="IPR000640">
    <property type="entry name" value="EFG_V-like"/>
</dbReference>
<dbReference type="InterPro" id="IPR005225">
    <property type="entry name" value="Small_GTP-bd"/>
</dbReference>
<dbReference type="FunFam" id="3.40.50.300:FF:000646">
    <property type="entry name" value="U5 small nuclear ribonucleoprotein component"/>
    <property type="match status" value="1"/>
</dbReference>
<reference evidence="13" key="3">
    <citation type="submission" date="2016-03" db="UniProtKB">
        <authorList>
            <consortium name="EnsemblProtists"/>
        </authorList>
    </citation>
    <scope>IDENTIFICATION</scope>
</reference>
<keyword evidence="3" id="KW-0150">Chloroplast</keyword>
<dbReference type="Pfam" id="PF00679">
    <property type="entry name" value="EFG_C"/>
    <property type="match status" value="1"/>
</dbReference>
<dbReference type="GO" id="GO:0046540">
    <property type="term" value="C:U4/U6 x U5 tri-snRNP complex"/>
    <property type="evidence" value="ECO:0007669"/>
    <property type="project" value="TreeGrafter"/>
</dbReference>
<dbReference type="SMART" id="SM00838">
    <property type="entry name" value="EFG_C"/>
    <property type="match status" value="1"/>
</dbReference>
<feature type="compositionally biased region" description="Acidic residues" evidence="10">
    <location>
        <begin position="15"/>
        <end position="31"/>
    </location>
</feature>
<dbReference type="CDD" id="cd01683">
    <property type="entry name" value="EF2_IV_snRNP"/>
    <property type="match status" value="1"/>
</dbReference>
<evidence type="ECO:0000256" key="8">
    <source>
        <dbReference type="ARBA" id="ARBA00023187"/>
    </source>
</evidence>
<dbReference type="InterPro" id="IPR027417">
    <property type="entry name" value="P-loop_NTPase"/>
</dbReference>
<evidence type="ECO:0000256" key="5">
    <source>
        <dbReference type="ARBA" id="ARBA00022664"/>
    </source>
</evidence>
<dbReference type="InterPro" id="IPR031950">
    <property type="entry name" value="EFTUD2_N"/>
</dbReference>
<evidence type="ECO:0000256" key="3">
    <source>
        <dbReference type="ARBA" id="ARBA00022528"/>
    </source>
</evidence>
<protein>
    <submittedName>
        <fullName evidence="12">U5 small nuclear ribonucleo protein component</fullName>
    </submittedName>
</protein>
<evidence type="ECO:0000256" key="4">
    <source>
        <dbReference type="ARBA" id="ARBA00022640"/>
    </source>
</evidence>
<dbReference type="CDD" id="cd04098">
    <property type="entry name" value="eEF2_C_snRNP"/>
    <property type="match status" value="1"/>
</dbReference>
<reference evidence="12 14" key="1">
    <citation type="journal article" date="2012" name="Nature">
        <title>Algal genomes reveal evolutionary mosaicism and the fate of nucleomorphs.</title>
        <authorList>
            <consortium name="DOE Joint Genome Institute"/>
            <person name="Curtis B.A."/>
            <person name="Tanifuji G."/>
            <person name="Burki F."/>
            <person name="Gruber A."/>
            <person name="Irimia M."/>
            <person name="Maruyama S."/>
            <person name="Arias M.C."/>
            <person name="Ball S.G."/>
            <person name="Gile G.H."/>
            <person name="Hirakawa Y."/>
            <person name="Hopkins J.F."/>
            <person name="Kuo A."/>
            <person name="Rensing S.A."/>
            <person name="Schmutz J."/>
            <person name="Symeonidi A."/>
            <person name="Elias M."/>
            <person name="Eveleigh R.J."/>
            <person name="Herman E.K."/>
            <person name="Klute M.J."/>
            <person name="Nakayama T."/>
            <person name="Obornik M."/>
            <person name="Reyes-Prieto A."/>
            <person name="Armbrust E.V."/>
            <person name="Aves S.J."/>
            <person name="Beiko R.G."/>
            <person name="Coutinho P."/>
            <person name="Dacks J.B."/>
            <person name="Durnford D.G."/>
            <person name="Fast N.M."/>
            <person name="Green B.R."/>
            <person name="Grisdale C.J."/>
            <person name="Hempel F."/>
            <person name="Henrissat B."/>
            <person name="Hoppner M.P."/>
            <person name="Ishida K."/>
            <person name="Kim E."/>
            <person name="Koreny L."/>
            <person name="Kroth P.G."/>
            <person name="Liu Y."/>
            <person name="Malik S.B."/>
            <person name="Maier U.G."/>
            <person name="McRose D."/>
            <person name="Mock T."/>
            <person name="Neilson J.A."/>
            <person name="Onodera N.T."/>
            <person name="Poole A.M."/>
            <person name="Pritham E.J."/>
            <person name="Richards T.A."/>
            <person name="Rocap G."/>
            <person name="Roy S.W."/>
            <person name="Sarai C."/>
            <person name="Schaack S."/>
            <person name="Shirato S."/>
            <person name="Slamovits C.H."/>
            <person name="Spencer D.F."/>
            <person name="Suzuki S."/>
            <person name="Worden A.Z."/>
            <person name="Zauner S."/>
            <person name="Barry K."/>
            <person name="Bell C."/>
            <person name="Bharti A.K."/>
            <person name="Crow J.A."/>
            <person name="Grimwood J."/>
            <person name="Kramer R."/>
            <person name="Lindquist E."/>
            <person name="Lucas S."/>
            <person name="Salamov A."/>
            <person name="McFadden G.I."/>
            <person name="Lane C.E."/>
            <person name="Keeling P.J."/>
            <person name="Gray M.W."/>
            <person name="Grigoriev I.V."/>
            <person name="Archibald J.M."/>
        </authorList>
    </citation>
    <scope>NUCLEOTIDE SEQUENCE</scope>
    <source>
        <strain evidence="12 14">CCMP2712</strain>
    </source>
</reference>
<evidence type="ECO:0000256" key="1">
    <source>
        <dbReference type="ARBA" id="ARBA00004123"/>
    </source>
</evidence>
<dbReference type="PANTHER" id="PTHR42908">
    <property type="entry name" value="TRANSLATION ELONGATION FACTOR-RELATED"/>
    <property type="match status" value="1"/>
</dbReference>
<dbReference type="InterPro" id="IPR035647">
    <property type="entry name" value="EFG_III/V"/>
</dbReference>
<dbReference type="InterPro" id="IPR044121">
    <property type="entry name" value="Snu114_GTP-bd"/>
</dbReference>
<dbReference type="SUPFAM" id="SSF50447">
    <property type="entry name" value="Translation proteins"/>
    <property type="match status" value="1"/>
</dbReference>
<dbReference type="Gene3D" id="3.30.70.240">
    <property type="match status" value="1"/>
</dbReference>
<reference evidence="14" key="2">
    <citation type="submission" date="2012-11" db="EMBL/GenBank/DDBJ databases">
        <authorList>
            <person name="Kuo A."/>
            <person name="Curtis B.A."/>
            <person name="Tanifuji G."/>
            <person name="Burki F."/>
            <person name="Gruber A."/>
            <person name="Irimia M."/>
            <person name="Maruyama S."/>
            <person name="Arias M.C."/>
            <person name="Ball S.G."/>
            <person name="Gile G.H."/>
            <person name="Hirakawa Y."/>
            <person name="Hopkins J.F."/>
            <person name="Rensing S.A."/>
            <person name="Schmutz J."/>
            <person name="Symeonidi A."/>
            <person name="Elias M."/>
            <person name="Eveleigh R.J."/>
            <person name="Herman E.K."/>
            <person name="Klute M.J."/>
            <person name="Nakayama T."/>
            <person name="Obornik M."/>
            <person name="Reyes-Prieto A."/>
            <person name="Armbrust E.V."/>
            <person name="Aves S.J."/>
            <person name="Beiko R.G."/>
            <person name="Coutinho P."/>
            <person name="Dacks J.B."/>
            <person name="Durnford D.G."/>
            <person name="Fast N.M."/>
            <person name="Green B.R."/>
            <person name="Grisdale C."/>
            <person name="Hempe F."/>
            <person name="Henrissat B."/>
            <person name="Hoppner M.P."/>
            <person name="Ishida K.-I."/>
            <person name="Kim E."/>
            <person name="Koreny L."/>
            <person name="Kroth P.G."/>
            <person name="Liu Y."/>
            <person name="Malik S.-B."/>
            <person name="Maier U.G."/>
            <person name="McRose D."/>
            <person name="Mock T."/>
            <person name="Neilson J.A."/>
            <person name="Onodera N.T."/>
            <person name="Poole A.M."/>
            <person name="Pritham E.J."/>
            <person name="Richards T.A."/>
            <person name="Rocap G."/>
            <person name="Roy S.W."/>
            <person name="Sarai C."/>
            <person name="Schaack S."/>
            <person name="Shirato S."/>
            <person name="Slamovits C.H."/>
            <person name="Spencer D.F."/>
            <person name="Suzuki S."/>
            <person name="Worden A.Z."/>
            <person name="Zauner S."/>
            <person name="Barry K."/>
            <person name="Bell C."/>
            <person name="Bharti A.K."/>
            <person name="Crow J.A."/>
            <person name="Grimwood J."/>
            <person name="Kramer R."/>
            <person name="Lindquist E."/>
            <person name="Lucas S."/>
            <person name="Salamov A."/>
            <person name="McFadden G.I."/>
            <person name="Lane C.E."/>
            <person name="Keeling P.J."/>
            <person name="Gray M.W."/>
            <person name="Grigoriev I.V."/>
            <person name="Archibald J.M."/>
        </authorList>
    </citation>
    <scope>NUCLEOTIDE SEQUENCE</scope>
    <source>
        <strain evidence="14">CCMP2712</strain>
    </source>
</reference>
<dbReference type="PANTHER" id="PTHR42908:SF6">
    <property type="entry name" value="116 KDA U5 SMALL NUCLEAR RIBONUCLEOPROTEIN COMPONENT"/>
    <property type="match status" value="1"/>
</dbReference>
<evidence type="ECO:0000313" key="13">
    <source>
        <dbReference type="EnsemblProtists" id="EKX37438"/>
    </source>
</evidence>
<dbReference type="InterPro" id="IPR004161">
    <property type="entry name" value="EFTu-like_2"/>
</dbReference>
<dbReference type="FunFam" id="3.30.70.870:FF:000002">
    <property type="entry name" value="Translation elongation factor 2"/>
    <property type="match status" value="1"/>
</dbReference>
<dbReference type="GO" id="GO:0000398">
    <property type="term" value="P:mRNA splicing, via spliceosome"/>
    <property type="evidence" value="ECO:0007669"/>
    <property type="project" value="TreeGrafter"/>
</dbReference>
<dbReference type="CDD" id="cd16264">
    <property type="entry name" value="snRNP_III"/>
    <property type="match status" value="1"/>
</dbReference>
<keyword evidence="5" id="KW-0507">mRNA processing</keyword>
<sequence length="990" mass="111098">MEDELYDEFGNYIGPEEEEDDDQEEEEDDLENAYRSGLPHGHDAEEDLMEEDKDDEGPSQAVILHEDKKYYPDAEQVYPEAETTVQDEDTQPLEQPIIAPVRTKSFDCVEKKTPVNPYSHVYLHQLSGNPALVRNICVAGHLHHGKTSLLDVLVRQTHNFGKLQEHEFERKWDGCEDLRYMDSRVDEQKRKITIKSLPISLLMPSSGGKSYALNFMDTPGHVNFIDEVAASVAIADGMLLVVDAVEGVMLNTERVIQLAAAQRIPICLVLNKIDRLVLELKLPPADAYFKLKHVIEEVNTIYTSFTGNNEEILSPHLGNVCFASSLQGYTFTLESYARLYADTYGGFPAKEFAKRLWGDFWYNEETRKFQRTPPATGAQRTFVQFLLEPLYKLMSQVVGEEPKELDMVLQELSLSVKRSHLQKSVKALLRSVMSAFFADNSGLVDMVVKSIPSPLEATGTKVETNYTGAFDTDFAKSIKRCSAEGPLAIHIVKLYHQPDCVGFNAYGRIISGTVSIGDKVKVLGEGYTLDDDEDMVETTVTDIWLHAGRYKIPIDQATAGMWVLIGGIDDSIIKTATVVHSEGPEDACIFRPLQHKTKSVVKLAIEPLNPSELPKMLDGLRKVNKTYPLLGTKVEESGEHLILGTGELYLDCVMHDLRFMYSEIEIKTADPSVSFCETVIETSSLKCFAETPNKKNKLTLIAEPLEKGLAEDIELGEILMTWDRKRQASFLQSKYDWDVLAARSVWAFGPDMNGPNVLVDDTLPSEVDKQMLATVKDSVVQGFQWGTSSLNHREGPLCDEPIRNVKFKILDASVDSSPVHRGSGQIIPTGRRVCYSAFLMASPRLMEPVFYVEIQAPADCLSAIYTVLARRRGHVVQDIPKAGSPLYTIKAYIPVMDSYGFETDLRTHTQGQAFCVQVFDHWAIVPGDPLDKSIVLKPLEPSPAPYLAREFMVKTRRRKGMSEDVSINKFFDDPMLLELARQDQDLASYF</sequence>
<dbReference type="EnsemblProtists" id="EKX37438">
    <property type="protein sequence ID" value="EKX37438"/>
    <property type="gene ID" value="GUITHDRAFT_144995"/>
</dbReference>
<keyword evidence="8" id="KW-0508">mRNA splicing</keyword>
<dbReference type="NCBIfam" id="TIGR00231">
    <property type="entry name" value="small_GTP"/>
    <property type="match status" value="1"/>
</dbReference>
<name>L1IMD4_GUITC</name>
<dbReference type="Pfam" id="PF16004">
    <property type="entry name" value="EFTUD2"/>
    <property type="match status" value="1"/>
</dbReference>
<proteinExistence type="predicted"/>
<dbReference type="CDD" id="cd04090">
    <property type="entry name" value="EF2_II_snRNP"/>
    <property type="match status" value="1"/>
</dbReference>
<dbReference type="InterPro" id="IPR009000">
    <property type="entry name" value="Transl_B-barrel_sf"/>
</dbReference>
<evidence type="ECO:0000313" key="14">
    <source>
        <dbReference type="Proteomes" id="UP000011087"/>
    </source>
</evidence>
<evidence type="ECO:0000256" key="6">
    <source>
        <dbReference type="ARBA" id="ARBA00022741"/>
    </source>
</evidence>
<dbReference type="Proteomes" id="UP000011087">
    <property type="component" value="Unassembled WGS sequence"/>
</dbReference>
<dbReference type="Gene3D" id="3.90.1430.10">
    <property type="entry name" value="Yeast translation eEF2 (G' domain)"/>
    <property type="match status" value="1"/>
</dbReference>
<dbReference type="HOGENOM" id="CLU_002794_11_2_1"/>
<dbReference type="FunFam" id="3.90.1430.10:FF:000001">
    <property type="entry name" value="116 kDa U5 small nuclear ribonucleoprotein component"/>
    <property type="match status" value="1"/>
</dbReference>
<dbReference type="Pfam" id="PF03764">
    <property type="entry name" value="EFG_IV"/>
    <property type="match status" value="1"/>
</dbReference>
<dbReference type="GO" id="GO:0030623">
    <property type="term" value="F:U5 snRNA binding"/>
    <property type="evidence" value="ECO:0007669"/>
    <property type="project" value="TreeGrafter"/>
</dbReference>
<dbReference type="PaxDb" id="55529-EKX37438"/>
<keyword evidence="7" id="KW-0342">GTP-binding</keyword>
<dbReference type="GO" id="GO:0005829">
    <property type="term" value="C:cytosol"/>
    <property type="evidence" value="ECO:0007669"/>
    <property type="project" value="TreeGrafter"/>
</dbReference>
<evidence type="ECO:0000313" key="12">
    <source>
        <dbReference type="EMBL" id="EKX37438.1"/>
    </source>
</evidence>
<evidence type="ECO:0000259" key="11">
    <source>
        <dbReference type="PROSITE" id="PS51722"/>
    </source>
</evidence>
<dbReference type="InterPro" id="IPR014721">
    <property type="entry name" value="Ribsml_uS5_D2-typ_fold_subgr"/>
</dbReference>
<dbReference type="KEGG" id="gtt:GUITHDRAFT_144995"/>
<dbReference type="EMBL" id="JH993059">
    <property type="protein sequence ID" value="EKX37438.1"/>
    <property type="molecule type" value="Genomic_DNA"/>
</dbReference>
<dbReference type="AlphaFoldDB" id="L1IMD4"/>
<dbReference type="FunFam" id="2.40.30.10:FF:000029">
    <property type="entry name" value="116 kDa U5 small nuclear ribonucleoprotein component"/>
    <property type="match status" value="1"/>
</dbReference>
<dbReference type="Gene3D" id="3.40.50.300">
    <property type="entry name" value="P-loop containing nucleotide triphosphate hydrolases"/>
    <property type="match status" value="1"/>
</dbReference>
<gene>
    <name evidence="12" type="ORF">GUITHDRAFT_144995</name>
</gene>
<accession>L1IMD4</accession>
<dbReference type="SMART" id="SM00889">
    <property type="entry name" value="EFG_IV"/>
    <property type="match status" value="1"/>
</dbReference>
<feature type="region of interest" description="Disordered" evidence="10">
    <location>
        <begin position="1"/>
        <end position="59"/>
    </location>
</feature>
<dbReference type="STRING" id="905079.L1IMD4"/>
<dbReference type="Gene3D" id="3.30.70.870">
    <property type="entry name" value="Elongation Factor G (Translational Gtpase), domain 3"/>
    <property type="match status" value="1"/>
</dbReference>
<keyword evidence="6" id="KW-0547">Nucleotide-binding</keyword>
<dbReference type="Pfam" id="PF03144">
    <property type="entry name" value="GTP_EFTU_D2"/>
    <property type="match status" value="1"/>
</dbReference>
<feature type="compositionally biased region" description="Acidic residues" evidence="10">
    <location>
        <begin position="44"/>
        <end position="57"/>
    </location>
</feature>
<dbReference type="CDD" id="cd04167">
    <property type="entry name" value="Snu114p"/>
    <property type="match status" value="1"/>
</dbReference>
<evidence type="ECO:0000256" key="10">
    <source>
        <dbReference type="SAM" id="MobiDB-lite"/>
    </source>
</evidence>
<evidence type="ECO:0000256" key="7">
    <source>
        <dbReference type="ARBA" id="ARBA00023134"/>
    </source>
</evidence>
<dbReference type="Pfam" id="PF00009">
    <property type="entry name" value="GTP_EFTU"/>
    <property type="match status" value="1"/>
</dbReference>
<dbReference type="GO" id="GO:0009507">
    <property type="term" value="C:chloroplast"/>
    <property type="evidence" value="ECO:0007669"/>
    <property type="project" value="UniProtKB-SubCell"/>
</dbReference>
<dbReference type="GO" id="GO:0005525">
    <property type="term" value="F:GTP binding"/>
    <property type="evidence" value="ECO:0007669"/>
    <property type="project" value="UniProtKB-KW"/>
</dbReference>
<dbReference type="PROSITE" id="PS51722">
    <property type="entry name" value="G_TR_2"/>
    <property type="match status" value="1"/>
</dbReference>
<dbReference type="PRINTS" id="PR00315">
    <property type="entry name" value="ELONGATNFCT"/>
</dbReference>
<keyword evidence="9" id="KW-0539">Nucleus</keyword>
<dbReference type="FunFam" id="3.30.70.240:FF:000004">
    <property type="entry name" value="116 kDa U5 small nuclear ribonucleoprotein"/>
    <property type="match status" value="1"/>
</dbReference>
<dbReference type="FunFam" id="3.30.230.10:FF:000009">
    <property type="entry name" value="116 kDa U5 small nuclear ribonucleoprotein component"/>
    <property type="match status" value="1"/>
</dbReference>
<evidence type="ECO:0000256" key="9">
    <source>
        <dbReference type="ARBA" id="ARBA00023242"/>
    </source>
</evidence>
<dbReference type="GO" id="GO:0071007">
    <property type="term" value="C:U2-type catalytic step 2 spliceosome"/>
    <property type="evidence" value="ECO:0007669"/>
    <property type="project" value="TreeGrafter"/>
</dbReference>
<dbReference type="GO" id="GO:0003924">
    <property type="term" value="F:GTPase activity"/>
    <property type="evidence" value="ECO:0007669"/>
    <property type="project" value="InterPro"/>
</dbReference>
<feature type="domain" description="Tr-type G" evidence="11">
    <location>
        <begin position="131"/>
        <end position="403"/>
    </location>
</feature>
<evidence type="ECO:0000256" key="2">
    <source>
        <dbReference type="ARBA" id="ARBA00004229"/>
    </source>
</evidence>
<dbReference type="OrthoDB" id="364892at2759"/>
<dbReference type="RefSeq" id="XP_005824418.1">
    <property type="nucleotide sequence ID" value="XM_005824361.1"/>
</dbReference>
<dbReference type="InterPro" id="IPR035655">
    <property type="entry name" value="U5-116kDa_C"/>
</dbReference>
<dbReference type="SUPFAM" id="SSF52540">
    <property type="entry name" value="P-loop containing nucleoside triphosphate hydrolases"/>
    <property type="match status" value="1"/>
</dbReference>
<dbReference type="SUPFAM" id="SSF54980">
    <property type="entry name" value="EF-G C-terminal domain-like"/>
    <property type="match status" value="2"/>
</dbReference>
<dbReference type="InterPro" id="IPR000795">
    <property type="entry name" value="T_Tr_GTP-bd_dom"/>
</dbReference>
<keyword evidence="4" id="KW-0934">Plastid</keyword>
<organism evidence="12">
    <name type="scientific">Guillardia theta (strain CCMP2712)</name>
    <name type="common">Cryptophyte</name>
    <dbReference type="NCBI Taxonomy" id="905079"/>
    <lineage>
        <taxon>Eukaryota</taxon>
        <taxon>Cryptophyceae</taxon>
        <taxon>Pyrenomonadales</taxon>
        <taxon>Geminigeraceae</taxon>
        <taxon>Guillardia</taxon>
    </lineage>
</organism>